<accession>A0A370BV85</accession>
<reference evidence="2 3" key="1">
    <citation type="submission" date="2018-07" db="EMBL/GenBank/DDBJ databases">
        <title>Section-level genome sequencing of Aspergillus section Nigri to investigate inter- and intra-species variation.</title>
        <authorList>
            <consortium name="DOE Joint Genome Institute"/>
            <person name="Vesth T.C."/>
            <person name="Nybo J.L."/>
            <person name="Theobald S."/>
            <person name="Frisvad J.C."/>
            <person name="Larsen T.O."/>
            <person name="Nielsen K.F."/>
            <person name="Hoof J.B."/>
            <person name="Brandl J."/>
            <person name="Salamov A."/>
            <person name="Riley R."/>
            <person name="Gladden J.M."/>
            <person name="Phatale P."/>
            <person name="Nielsen M.T."/>
            <person name="Lyhne E.K."/>
            <person name="Kogle M.E."/>
            <person name="Strasser K."/>
            <person name="McDonnell E."/>
            <person name="Barry K."/>
            <person name="Clum A."/>
            <person name="Chen C."/>
            <person name="Nolan M."/>
            <person name="Sandor L."/>
            <person name="Kuo A."/>
            <person name="Lipzen A."/>
            <person name="Hainaut M."/>
            <person name="Drula E."/>
            <person name="Tsang A."/>
            <person name="Magnuson J.K."/>
            <person name="Henrissat B."/>
            <person name="Wiebenga A."/>
            <person name="Simmons B.A."/>
            <person name="Makela M.R."/>
            <person name="De vries R.P."/>
            <person name="Grigoriev I.V."/>
            <person name="Mortensen U.H."/>
            <person name="Baker S.E."/>
            <person name="Andersen M.R."/>
        </authorList>
    </citation>
    <scope>NUCLEOTIDE SEQUENCE [LARGE SCALE GENOMIC DNA]</scope>
    <source>
        <strain evidence="2 3">ATCC 13496</strain>
    </source>
</reference>
<feature type="transmembrane region" description="Helical" evidence="1">
    <location>
        <begin position="53"/>
        <end position="75"/>
    </location>
</feature>
<protein>
    <submittedName>
        <fullName evidence="2">Uncharacterized protein</fullName>
    </submittedName>
</protein>
<evidence type="ECO:0000313" key="3">
    <source>
        <dbReference type="Proteomes" id="UP000253845"/>
    </source>
</evidence>
<name>A0A370BV85_ASPNG</name>
<evidence type="ECO:0000256" key="1">
    <source>
        <dbReference type="SAM" id="Phobius"/>
    </source>
</evidence>
<proteinExistence type="predicted"/>
<dbReference type="AlphaFoldDB" id="A0A370BV85"/>
<keyword evidence="1" id="KW-1133">Transmembrane helix</keyword>
<keyword evidence="1" id="KW-0812">Transmembrane</keyword>
<evidence type="ECO:0000313" key="2">
    <source>
        <dbReference type="EMBL" id="RDH18190.1"/>
    </source>
</evidence>
<keyword evidence="1" id="KW-0472">Membrane</keyword>
<sequence length="125" mass="13843">MATKDDNKTGSGCLCVPMAREMTHQHLHLTFTYLLLSTCLSLCIWGNLHHLMFLFLCQTCPMCFVLSSPLIVFFYGTPVIVGSGGNERNVVGIPHTRMQCGCCRGRAIHSLAIFISLTCRCNSKT</sequence>
<feature type="transmembrane region" description="Helical" evidence="1">
    <location>
        <begin position="27"/>
        <end position="47"/>
    </location>
</feature>
<dbReference type="Proteomes" id="UP000253845">
    <property type="component" value="Unassembled WGS sequence"/>
</dbReference>
<organism evidence="2 3">
    <name type="scientific">Aspergillus niger ATCC 13496</name>
    <dbReference type="NCBI Taxonomy" id="1353008"/>
    <lineage>
        <taxon>Eukaryota</taxon>
        <taxon>Fungi</taxon>
        <taxon>Dikarya</taxon>
        <taxon>Ascomycota</taxon>
        <taxon>Pezizomycotina</taxon>
        <taxon>Eurotiomycetes</taxon>
        <taxon>Eurotiomycetidae</taxon>
        <taxon>Eurotiales</taxon>
        <taxon>Aspergillaceae</taxon>
        <taxon>Aspergillus</taxon>
        <taxon>Aspergillus subgen. Circumdati</taxon>
    </lineage>
</organism>
<gene>
    <name evidence="2" type="ORF">M747DRAFT_79000</name>
</gene>
<dbReference type="EMBL" id="KZ851925">
    <property type="protein sequence ID" value="RDH18190.1"/>
    <property type="molecule type" value="Genomic_DNA"/>
</dbReference>
<dbReference type="VEuPathDB" id="FungiDB:M747DRAFT_79000"/>